<feature type="transmembrane region" description="Helical" evidence="1">
    <location>
        <begin position="228"/>
        <end position="245"/>
    </location>
</feature>
<keyword evidence="1" id="KW-1133">Transmembrane helix</keyword>
<feature type="transmembrane region" description="Helical" evidence="1">
    <location>
        <begin position="303"/>
        <end position="321"/>
    </location>
</feature>
<protein>
    <recommendedName>
        <fullName evidence="4">Phytol kinase</fullName>
    </recommendedName>
</protein>
<keyword evidence="1" id="KW-0472">Membrane</keyword>
<dbReference type="InterPro" id="IPR037997">
    <property type="entry name" value="Dgk1-like"/>
</dbReference>
<reference evidence="2" key="1">
    <citation type="submission" date="2021-01" db="EMBL/GenBank/DDBJ databases">
        <title>Modified the classification status of verrucomicrobia.</title>
        <authorList>
            <person name="Feng X."/>
        </authorList>
    </citation>
    <scope>NUCLEOTIDE SEQUENCE</scope>
    <source>
        <strain evidence="2">5K15</strain>
    </source>
</reference>
<gene>
    <name evidence="2" type="ORF">JIN83_07520</name>
</gene>
<dbReference type="AlphaFoldDB" id="A0AAE2VDN1"/>
<evidence type="ECO:0008006" key="4">
    <source>
        <dbReference type="Google" id="ProtNLM"/>
    </source>
</evidence>
<feature type="transmembrane region" description="Helical" evidence="1">
    <location>
        <begin position="410"/>
        <end position="430"/>
    </location>
</feature>
<feature type="transmembrane region" description="Helical" evidence="1">
    <location>
        <begin position="157"/>
        <end position="184"/>
    </location>
</feature>
<feature type="transmembrane region" description="Helical" evidence="1">
    <location>
        <begin position="48"/>
        <end position="74"/>
    </location>
</feature>
<keyword evidence="3" id="KW-1185">Reference proteome</keyword>
<feature type="transmembrane region" description="Helical" evidence="1">
    <location>
        <begin position="118"/>
        <end position="136"/>
    </location>
</feature>
<evidence type="ECO:0000256" key="1">
    <source>
        <dbReference type="SAM" id="Phobius"/>
    </source>
</evidence>
<feature type="transmembrane region" description="Helical" evidence="1">
    <location>
        <begin position="327"/>
        <end position="345"/>
    </location>
</feature>
<feature type="transmembrane region" description="Helical" evidence="1">
    <location>
        <begin position="357"/>
        <end position="375"/>
    </location>
</feature>
<feature type="transmembrane region" description="Helical" evidence="1">
    <location>
        <begin position="95"/>
        <end position="112"/>
    </location>
</feature>
<sequence length="431" mass="46150">MHPLISIVITLTCLSAILAGSAWAVSREIISGELARKSVHVGMGLLCLSFPWLFDSVLAVQALAAVAVLSLLVVRISKLRQSVGSALFSVERLSVGELLFPIAVAWLFTLGWDRPVLYAISLLLLTLADTAGALAGSKYGKKFYRTIAATKSLEGSLAFFVTAFICTALPLFCFTDLTWGLIVFLSLTVALFTMAVEGASGHGLDNLLIPIGAFLLLDYYGELGGHELFLRAAALVILLALLLFTHRQHTFDGGALLTALLFGFAAFTLGGLPCLLAAFLVFVRHLVAQRCMPEHGRVIHSQVTIIAVAIPSLFWLTLARGDVIPQASGQAGFIITQALTIAMLHSVTQKHLGKPSASLFVCLLLSLVVLSSALWLAIPPLHFAVALALSPLLAWVHFQWKNEHVTTATHACKLGILASVFSPIAMLPILL</sequence>
<dbReference type="EMBL" id="JAENIG010000004">
    <property type="protein sequence ID" value="MBK1854804.1"/>
    <property type="molecule type" value="Genomic_DNA"/>
</dbReference>
<dbReference type="GO" id="GO:0004143">
    <property type="term" value="F:ATP-dependent diacylglycerol kinase activity"/>
    <property type="evidence" value="ECO:0007669"/>
    <property type="project" value="InterPro"/>
</dbReference>
<evidence type="ECO:0000313" key="2">
    <source>
        <dbReference type="EMBL" id="MBK1854804.1"/>
    </source>
</evidence>
<dbReference type="PANTHER" id="PTHR31303">
    <property type="entry name" value="CTP-DEPENDENT DIACYLGLYCEROL KINASE 1"/>
    <property type="match status" value="1"/>
</dbReference>
<dbReference type="RefSeq" id="WP_309489415.1">
    <property type="nucleotide sequence ID" value="NZ_JAENIG010000004.1"/>
</dbReference>
<feature type="transmembrane region" description="Helical" evidence="1">
    <location>
        <begin position="257"/>
        <end position="283"/>
    </location>
</feature>
<name>A0AAE2VDN1_9BACT</name>
<proteinExistence type="predicted"/>
<organism evidence="2 3">
    <name type="scientific">Oceaniferula flava</name>
    <dbReference type="NCBI Taxonomy" id="2800421"/>
    <lineage>
        <taxon>Bacteria</taxon>
        <taxon>Pseudomonadati</taxon>
        <taxon>Verrucomicrobiota</taxon>
        <taxon>Verrucomicrobiia</taxon>
        <taxon>Verrucomicrobiales</taxon>
        <taxon>Verrucomicrobiaceae</taxon>
        <taxon>Oceaniferula</taxon>
    </lineage>
</organism>
<evidence type="ECO:0000313" key="3">
    <source>
        <dbReference type="Proteomes" id="UP000634206"/>
    </source>
</evidence>
<comment type="caution">
    <text evidence="2">The sequence shown here is derived from an EMBL/GenBank/DDBJ whole genome shotgun (WGS) entry which is preliminary data.</text>
</comment>
<accession>A0AAE2VDN1</accession>
<dbReference type="Proteomes" id="UP000634206">
    <property type="component" value="Unassembled WGS sequence"/>
</dbReference>
<dbReference type="PANTHER" id="PTHR31303:SF1">
    <property type="entry name" value="CTP-DEPENDENT DIACYLGLYCEROL KINASE 1"/>
    <property type="match status" value="1"/>
</dbReference>
<feature type="transmembrane region" description="Helical" evidence="1">
    <location>
        <begin position="204"/>
        <end position="221"/>
    </location>
</feature>
<keyword evidence="1" id="KW-0812">Transmembrane</keyword>
<feature type="transmembrane region" description="Helical" evidence="1">
    <location>
        <begin position="381"/>
        <end position="398"/>
    </location>
</feature>